<dbReference type="EMBL" id="JBBPBM010000066">
    <property type="protein sequence ID" value="KAK8514608.1"/>
    <property type="molecule type" value="Genomic_DNA"/>
</dbReference>
<evidence type="ECO:0000259" key="7">
    <source>
        <dbReference type="Pfam" id="PF23247"/>
    </source>
</evidence>
<evidence type="ECO:0000259" key="6">
    <source>
        <dbReference type="Pfam" id="PF00931"/>
    </source>
</evidence>
<dbReference type="Pfam" id="PF00931">
    <property type="entry name" value="NB-ARC"/>
    <property type="match status" value="1"/>
</dbReference>
<feature type="domain" description="Disease resistance protein At4g27190-like leucine-rich repeats" evidence="7">
    <location>
        <begin position="871"/>
        <end position="976"/>
    </location>
</feature>
<sequence>MDAIISIVGALVSKAVEYTVDPTARQLGYLFKARSKFQNLRTKVRDLEEARQRLQQSVEAATRNGEVIFDDVQRWLTEVDGKISGQVAKQMREDEEKATKRFLAGFCPDFKSRYHLSKKADKEANAIAQLLMEKDAFNAVGYLPAVQAMDTTRHDKEYEAFGSRSHSFDKVMAALKDDTISIIGVYGMGGVGKTTLVKEAAKQANEKQLFDEVVLISIKQKPNMVNVQEEIAEKLGMAMSEKNVDARAARLRGRLNEKRILIVLDDIWEPLELEALGISCGDKQKGCKMLMTSRRLDVLESLNSQPNISIGTLKEDEAWNLFKKMAGLAEESDFQSTAVEVAKRCAGLPIAIATIAKALKPKKNLFEWKNALRQLSQPSERNFKGIPKDAYSAIELSYAFLDAEELRPIFLLCSVMGHDADPEDLLRYAIGLGFIHDLNTIEASRDRVLTLLSDLKASCLLLEGSRPNCFDMHDVVRDVAQSIASRDLHWLTSLKEGTDEEKMKESQLISLQNTEVSELLSRELDCSKLNYFSIAPEGSSLKIPNNFFTGTQRLKVLEFNKTTFRSLPSSIRFLKSLCTLSLRNCRLKDIAILGELGNLEILDLRRSRMKMLPNEIGRLTKLKLLDLSDCSRLRVISPNVLSKLSELEELYLYGSFDKWEVERIENPRSNSSLAELQHLSLLITLEVHIPDVEAIPKDNLFFGRMERYKISIGDGKWGSSDDRRMGTSRMLKLQVNKSIHLVDEIKHLLEKTQSLCLERMGDVEELQMLERPNVQSFQQLRFIKVNNCNMINTLFSISIAKRLCQLEILEVSNCKNITKLLEENEEIGESDILKFNKLRILKLIQLERLSNLWYSKDTSQYSVGLFDKKISCPVLEELKVNKCPKLKYVFTSSMVKFFVHLKKLQVFYCDEMDGVIEGTLAATEGEISSIIRLFPKLYSLELKQLSKLRKICCGINPMEFPSLRHLKILGCHALNTFTSDDGKSRVMPPHYLFDEKVILPALEKLDIRGMDNLERLWADQLAQHSFSKLTFIFLNCCPKLLNVLTWSMLTRLVQLKHMVIHNCENIKEIIQGGDDDDEISFPQLNRLELVSLPELESFCSSDKYTFRFPSLKFLVVEDCPKMKMFSQGQLNTPMLRKVRLNKRGSEKRWKGNLNSTIQMKFHMQRAQERMKQQAD</sequence>
<evidence type="ECO:0000256" key="3">
    <source>
        <dbReference type="ARBA" id="ARBA00022821"/>
    </source>
</evidence>
<proteinExistence type="inferred from homology"/>
<dbReference type="InterPro" id="IPR050905">
    <property type="entry name" value="Plant_NBS-LRR"/>
</dbReference>
<dbReference type="PANTHER" id="PTHR33463">
    <property type="entry name" value="NB-ARC DOMAIN-CONTAINING PROTEIN-RELATED"/>
    <property type="match status" value="1"/>
</dbReference>
<comment type="similarity">
    <text evidence="1">Belongs to the disease resistance NB-LRR family.</text>
</comment>
<keyword evidence="2" id="KW-0547">Nucleotide-binding</keyword>
<accession>A0ABR2C5B0</accession>
<keyword evidence="4" id="KW-0067">ATP-binding</keyword>
<keyword evidence="9" id="KW-1185">Reference proteome</keyword>
<dbReference type="InterPro" id="IPR032675">
    <property type="entry name" value="LRR_dom_sf"/>
</dbReference>
<dbReference type="Proteomes" id="UP001472677">
    <property type="component" value="Unassembled WGS sequence"/>
</dbReference>
<name>A0ABR2C5B0_9ROSI</name>
<feature type="domain" description="Disease resistance protein At4g27190-like leucine-rich repeats" evidence="7">
    <location>
        <begin position="744"/>
        <end position="815"/>
    </location>
</feature>
<evidence type="ECO:0000256" key="5">
    <source>
        <dbReference type="SAM" id="Coils"/>
    </source>
</evidence>
<reference evidence="8 9" key="1">
    <citation type="journal article" date="2024" name="G3 (Bethesda)">
        <title>Genome assembly of Hibiscus sabdariffa L. provides insights into metabolisms of medicinal natural products.</title>
        <authorList>
            <person name="Kim T."/>
        </authorList>
    </citation>
    <scope>NUCLEOTIDE SEQUENCE [LARGE SCALE GENOMIC DNA]</scope>
    <source>
        <strain evidence="8">TK-2024</strain>
        <tissue evidence="8">Old leaves</tissue>
    </source>
</reference>
<dbReference type="InterPro" id="IPR001611">
    <property type="entry name" value="Leu-rich_rpt"/>
</dbReference>
<evidence type="ECO:0000313" key="8">
    <source>
        <dbReference type="EMBL" id="KAK8514608.1"/>
    </source>
</evidence>
<dbReference type="InterPro" id="IPR002182">
    <property type="entry name" value="NB-ARC"/>
</dbReference>
<feature type="domain" description="Disease resistance protein At4g27190-like leucine-rich repeats" evidence="7">
    <location>
        <begin position="1002"/>
        <end position="1123"/>
    </location>
</feature>
<dbReference type="InterPro" id="IPR027417">
    <property type="entry name" value="P-loop_NTPase"/>
</dbReference>
<protein>
    <recommendedName>
        <fullName evidence="10">AAA+ ATPase domain-containing protein</fullName>
    </recommendedName>
</protein>
<organism evidence="8 9">
    <name type="scientific">Hibiscus sabdariffa</name>
    <name type="common">roselle</name>
    <dbReference type="NCBI Taxonomy" id="183260"/>
    <lineage>
        <taxon>Eukaryota</taxon>
        <taxon>Viridiplantae</taxon>
        <taxon>Streptophyta</taxon>
        <taxon>Embryophyta</taxon>
        <taxon>Tracheophyta</taxon>
        <taxon>Spermatophyta</taxon>
        <taxon>Magnoliopsida</taxon>
        <taxon>eudicotyledons</taxon>
        <taxon>Gunneridae</taxon>
        <taxon>Pentapetalae</taxon>
        <taxon>rosids</taxon>
        <taxon>malvids</taxon>
        <taxon>Malvales</taxon>
        <taxon>Malvaceae</taxon>
        <taxon>Malvoideae</taxon>
        <taxon>Hibiscus</taxon>
    </lineage>
</organism>
<evidence type="ECO:0000256" key="4">
    <source>
        <dbReference type="ARBA" id="ARBA00022840"/>
    </source>
</evidence>
<dbReference type="Gene3D" id="3.40.50.300">
    <property type="entry name" value="P-loop containing nucleotide triphosphate hydrolases"/>
    <property type="match status" value="1"/>
</dbReference>
<dbReference type="SUPFAM" id="SSF52540">
    <property type="entry name" value="P-loop containing nucleoside triphosphate hydrolases"/>
    <property type="match status" value="1"/>
</dbReference>
<dbReference type="SUPFAM" id="SSF52058">
    <property type="entry name" value="L domain-like"/>
    <property type="match status" value="1"/>
</dbReference>
<dbReference type="PRINTS" id="PR00364">
    <property type="entry name" value="DISEASERSIST"/>
</dbReference>
<dbReference type="Gene3D" id="3.80.10.10">
    <property type="entry name" value="Ribonuclease Inhibitor"/>
    <property type="match status" value="3"/>
</dbReference>
<dbReference type="InterPro" id="IPR057135">
    <property type="entry name" value="At4g27190-like_LRR"/>
</dbReference>
<dbReference type="Pfam" id="PF13855">
    <property type="entry name" value="LRR_8"/>
    <property type="match status" value="1"/>
</dbReference>
<gene>
    <name evidence="8" type="ORF">V6N12_057508</name>
</gene>
<comment type="caution">
    <text evidence="8">The sequence shown here is derived from an EMBL/GenBank/DDBJ whole genome shotgun (WGS) entry which is preliminary data.</text>
</comment>
<feature type="coiled-coil region" evidence="5">
    <location>
        <begin position="30"/>
        <end position="64"/>
    </location>
</feature>
<evidence type="ECO:0000256" key="2">
    <source>
        <dbReference type="ARBA" id="ARBA00022741"/>
    </source>
</evidence>
<evidence type="ECO:0008006" key="10">
    <source>
        <dbReference type="Google" id="ProtNLM"/>
    </source>
</evidence>
<evidence type="ECO:0000313" key="9">
    <source>
        <dbReference type="Proteomes" id="UP001472677"/>
    </source>
</evidence>
<dbReference type="Gene3D" id="1.10.8.430">
    <property type="entry name" value="Helical domain of apoptotic protease-activating factors"/>
    <property type="match status" value="1"/>
</dbReference>
<keyword evidence="3" id="KW-0611">Plant defense</keyword>
<dbReference type="InterPro" id="IPR042197">
    <property type="entry name" value="Apaf_helical"/>
</dbReference>
<evidence type="ECO:0000256" key="1">
    <source>
        <dbReference type="ARBA" id="ARBA00008894"/>
    </source>
</evidence>
<dbReference type="Pfam" id="PF23247">
    <property type="entry name" value="LRR_RPS2"/>
    <property type="match status" value="3"/>
</dbReference>
<dbReference type="PANTHER" id="PTHR33463:SF149">
    <property type="entry name" value="NB-ARC DOMAIN-CONTAINING PROTEIN"/>
    <property type="match status" value="1"/>
</dbReference>
<keyword evidence="5" id="KW-0175">Coiled coil</keyword>
<feature type="domain" description="NB-ARC" evidence="6">
    <location>
        <begin position="167"/>
        <end position="327"/>
    </location>
</feature>